<evidence type="ECO:0000259" key="7">
    <source>
        <dbReference type="PROSITE" id="PS50888"/>
    </source>
</evidence>
<evidence type="ECO:0000313" key="9">
    <source>
        <dbReference type="Proteomes" id="UP000250235"/>
    </source>
</evidence>
<dbReference type="AlphaFoldDB" id="A0A2Z7BFK3"/>
<proteinExistence type="predicted"/>
<keyword evidence="3" id="KW-0804">Transcription</keyword>
<evidence type="ECO:0000256" key="5">
    <source>
        <dbReference type="SAM" id="MobiDB-lite"/>
    </source>
</evidence>
<evidence type="ECO:0000256" key="1">
    <source>
        <dbReference type="ARBA" id="ARBA00004123"/>
    </source>
</evidence>
<dbReference type="SMART" id="SM00353">
    <property type="entry name" value="HLH"/>
    <property type="match status" value="1"/>
</dbReference>
<dbReference type="Pfam" id="PF00010">
    <property type="entry name" value="HLH"/>
    <property type="match status" value="1"/>
</dbReference>
<name>A0A2Z7BFK3_9LAMI</name>
<feature type="region of interest" description="Disordered" evidence="5">
    <location>
        <begin position="59"/>
        <end position="100"/>
    </location>
</feature>
<keyword evidence="6" id="KW-0812">Transmembrane</keyword>
<dbReference type="InterPro" id="IPR015660">
    <property type="entry name" value="MASH1/Ascl1a-like"/>
</dbReference>
<dbReference type="InterPro" id="IPR011598">
    <property type="entry name" value="bHLH_dom"/>
</dbReference>
<dbReference type="EMBL" id="KV007780">
    <property type="protein sequence ID" value="KZV30908.1"/>
    <property type="molecule type" value="Genomic_DNA"/>
</dbReference>
<evidence type="ECO:0000256" key="4">
    <source>
        <dbReference type="ARBA" id="ARBA00023242"/>
    </source>
</evidence>
<dbReference type="InterPro" id="IPR036638">
    <property type="entry name" value="HLH_DNA-bd_sf"/>
</dbReference>
<keyword evidence="6" id="KW-0472">Membrane</keyword>
<keyword evidence="6" id="KW-1133">Transmembrane helix</keyword>
<keyword evidence="9" id="KW-1185">Reference proteome</keyword>
<gene>
    <name evidence="8" type="ORF">F511_36684</name>
</gene>
<dbReference type="PANTHER" id="PTHR13935">
    <property type="entry name" value="ACHAETE-SCUTE TRANSCRIPTION FACTOR-RELATED"/>
    <property type="match status" value="1"/>
</dbReference>
<accession>A0A2Z7BFK3</accession>
<organism evidence="8 9">
    <name type="scientific">Dorcoceras hygrometricum</name>
    <dbReference type="NCBI Taxonomy" id="472368"/>
    <lineage>
        <taxon>Eukaryota</taxon>
        <taxon>Viridiplantae</taxon>
        <taxon>Streptophyta</taxon>
        <taxon>Embryophyta</taxon>
        <taxon>Tracheophyta</taxon>
        <taxon>Spermatophyta</taxon>
        <taxon>Magnoliopsida</taxon>
        <taxon>eudicotyledons</taxon>
        <taxon>Gunneridae</taxon>
        <taxon>Pentapetalae</taxon>
        <taxon>asterids</taxon>
        <taxon>lamiids</taxon>
        <taxon>Lamiales</taxon>
        <taxon>Gesneriaceae</taxon>
        <taxon>Didymocarpoideae</taxon>
        <taxon>Trichosporeae</taxon>
        <taxon>Loxocarpinae</taxon>
        <taxon>Dorcoceras</taxon>
    </lineage>
</organism>
<dbReference type="Gene3D" id="4.10.280.10">
    <property type="entry name" value="Helix-loop-helix DNA-binding domain"/>
    <property type="match status" value="1"/>
</dbReference>
<feature type="transmembrane region" description="Helical" evidence="6">
    <location>
        <begin position="272"/>
        <end position="292"/>
    </location>
</feature>
<dbReference type="PROSITE" id="PS50888">
    <property type="entry name" value="BHLH"/>
    <property type="match status" value="1"/>
</dbReference>
<evidence type="ECO:0000256" key="3">
    <source>
        <dbReference type="ARBA" id="ARBA00023163"/>
    </source>
</evidence>
<reference evidence="8 9" key="1">
    <citation type="journal article" date="2015" name="Proc. Natl. Acad. Sci. U.S.A.">
        <title>The resurrection genome of Boea hygrometrica: A blueprint for survival of dehydration.</title>
        <authorList>
            <person name="Xiao L."/>
            <person name="Yang G."/>
            <person name="Zhang L."/>
            <person name="Yang X."/>
            <person name="Zhao S."/>
            <person name="Ji Z."/>
            <person name="Zhou Q."/>
            <person name="Hu M."/>
            <person name="Wang Y."/>
            <person name="Chen M."/>
            <person name="Xu Y."/>
            <person name="Jin H."/>
            <person name="Xiao X."/>
            <person name="Hu G."/>
            <person name="Bao F."/>
            <person name="Hu Y."/>
            <person name="Wan P."/>
            <person name="Li L."/>
            <person name="Deng X."/>
            <person name="Kuang T."/>
            <person name="Xiang C."/>
            <person name="Zhu J.K."/>
            <person name="Oliver M.J."/>
            <person name="He Y."/>
        </authorList>
    </citation>
    <scope>NUCLEOTIDE SEQUENCE [LARGE SCALE GENOMIC DNA]</scope>
    <source>
        <strain evidence="9">cv. XS01</strain>
    </source>
</reference>
<dbReference type="SUPFAM" id="SSF47459">
    <property type="entry name" value="HLH, helix-loop-helix DNA-binding domain"/>
    <property type="match status" value="1"/>
</dbReference>
<dbReference type="GO" id="GO:0090575">
    <property type="term" value="C:RNA polymerase II transcription regulator complex"/>
    <property type="evidence" value="ECO:0007669"/>
    <property type="project" value="TreeGrafter"/>
</dbReference>
<feature type="domain" description="BHLH" evidence="7">
    <location>
        <begin position="120"/>
        <end position="173"/>
    </location>
</feature>
<dbReference type="GO" id="GO:0000977">
    <property type="term" value="F:RNA polymerase II transcription regulatory region sequence-specific DNA binding"/>
    <property type="evidence" value="ECO:0007669"/>
    <property type="project" value="TreeGrafter"/>
</dbReference>
<comment type="subcellular location">
    <subcellularLocation>
        <location evidence="1">Nucleus</location>
    </subcellularLocation>
</comment>
<keyword evidence="4" id="KW-0539">Nucleus</keyword>
<feature type="compositionally biased region" description="Basic and acidic residues" evidence="5">
    <location>
        <begin position="62"/>
        <end position="72"/>
    </location>
</feature>
<protein>
    <recommendedName>
        <fullName evidence="7">BHLH domain-containing protein</fullName>
    </recommendedName>
</protein>
<feature type="compositionally biased region" description="Basic residues" evidence="5">
    <location>
        <begin position="78"/>
        <end position="96"/>
    </location>
</feature>
<feature type="region of interest" description="Disordered" evidence="5">
    <location>
        <begin position="181"/>
        <end position="205"/>
    </location>
</feature>
<dbReference type="GO" id="GO:0000981">
    <property type="term" value="F:DNA-binding transcription factor activity, RNA polymerase II-specific"/>
    <property type="evidence" value="ECO:0007669"/>
    <property type="project" value="TreeGrafter"/>
</dbReference>
<sequence length="294" mass="33818">MSGLPLSNPYNTSDIYSEFLSHLDPLDDYSLQTYQKTLQPDCDINLTGTRERTINPEAVSEDEQHNLARKQEVASVKGQKRKRISNPSSKKTKRKTKNSDCDVDATLEQIGAQAEGTSVAKKMDHNAKERIRRMKINASFLALRSLLPDSRRSKKRWSAPSIVDRVLKYIPELQNQIQELKSKKQSYEQHEQSPKSIENPSSDLDEDRSISITRINQNEAIVQICMRSLNDESRKDSPFANMLQKVEDEGYLIRSASTLYVSEDRICHHLHIQVYTFYFIFCAFDCLFIALVPR</sequence>
<dbReference type="OrthoDB" id="1898027at2759"/>
<dbReference type="Proteomes" id="UP000250235">
    <property type="component" value="Unassembled WGS sequence"/>
</dbReference>
<feature type="compositionally biased region" description="Basic and acidic residues" evidence="5">
    <location>
        <begin position="181"/>
        <end position="193"/>
    </location>
</feature>
<evidence type="ECO:0000256" key="6">
    <source>
        <dbReference type="SAM" id="Phobius"/>
    </source>
</evidence>
<dbReference type="PANTHER" id="PTHR13935:SF104">
    <property type="entry name" value="TRANSCRIPTION FACTOR BHLH160"/>
    <property type="match status" value="1"/>
</dbReference>
<dbReference type="GO" id="GO:0046983">
    <property type="term" value="F:protein dimerization activity"/>
    <property type="evidence" value="ECO:0007669"/>
    <property type="project" value="InterPro"/>
</dbReference>
<evidence type="ECO:0000313" key="8">
    <source>
        <dbReference type="EMBL" id="KZV30908.1"/>
    </source>
</evidence>
<evidence type="ECO:0000256" key="2">
    <source>
        <dbReference type="ARBA" id="ARBA00023015"/>
    </source>
</evidence>
<keyword evidence="2" id="KW-0805">Transcription regulation</keyword>